<feature type="domain" description="PWWP" evidence="2">
    <location>
        <begin position="152"/>
        <end position="213"/>
    </location>
</feature>
<evidence type="ECO:0000256" key="1">
    <source>
        <dbReference type="SAM" id="MobiDB-lite"/>
    </source>
</evidence>
<feature type="compositionally biased region" description="Polar residues" evidence="1">
    <location>
        <begin position="580"/>
        <end position="589"/>
    </location>
</feature>
<feature type="compositionally biased region" description="Polar residues" evidence="1">
    <location>
        <begin position="968"/>
        <end position="978"/>
    </location>
</feature>
<dbReference type="EMBL" id="JAKUCV010005351">
    <property type="protein sequence ID" value="KAJ4831507.1"/>
    <property type="molecule type" value="Genomic_DNA"/>
</dbReference>
<feature type="region of interest" description="Disordered" evidence="1">
    <location>
        <begin position="126"/>
        <end position="145"/>
    </location>
</feature>
<sequence>MEAPQKSSSKTLVDNPSPAKTTSKYAKTAKKGGAKDSPAKSSGQNGVGVSPSRKEGALGDGFGLQGLGVDALDDSDMNGVSSLLKMQESESLKGLGPVLDFISRNENKEVVVGDGGDGGGAREMGGFSEQNEDVGGVGEEDGGGDEEGGFGVGDFVWGKIRSHPWWPGRVYDPLDASDYAKRVKHTDKILVAYFGDRTFAWCHPSQLIPFEENFSEMSSQSHSRSFVNAVEEAVNEVGRLVDLKMTCACVPKDNLIGFGRTLVVNAGIKEGLLVPEAGIDKFSTSLFEPAEFLPTLKHIAQIATIPNMLEFSVLKNCLSAFYRAKGGCELPKYYEPLPVPGLEDDTRNWAVDFGNYNSGVEVAVHGPVEDWSSSLLSPQFGQNDQSLIQRCAGITDDRQYHRRKQKSIAQILAGQTDAEGKEPDVALTEKKRGKNKTVRVDTNAAGEMEVEGVTKVRANSGKHASSSGRKKRKESDDTDGVGLLDLAETGIGLDSGRKKRRVSVETVGGSKNSLGLAAEAGANFETAASSAHGEKRNASAEDNVDGGSGLKIELKTMEQKQFSESLVGADIRIASLEANNSKKGSSKNPQLKGGKKRGSVGIENDSKGEQETAHTPVSAGQSMDGGLSSQTVEGLASRERKKSKYLSPPFTDIKRGHSKKELEEGSQKMSDEAQIGDQMTKAPDHFDGSSSTLKSFGEKSRKRQTMELSPGRQASGKLDTESLKQYQIDPTKLEPPANEMLSYIRSAALDPTYLQKENSLDLAEGFFSAFRSSICSNGSDYELYKKHQSGRKRKSQESESSSPREEQNLADLISPSHKSQTRRKRKNEAAKFVKLKDNEDNEAASVPNVKANELGSGWKAPAASLIVTFGPGSSLPSKNDLTEIYGRFGALDEEETEVLVNQRNAKIVFLSSSEAEEAFNASQRANPLGTPNTTFQLRYLSTNTNTRDLKEISSSQHSPLAEKGGKTPDNQAPSQASASNLQQLNYIKQRLELMTSMLSDGKMSPGAISRLQAEMKSLLEEVSAMTGSSSQKVNLP</sequence>
<dbReference type="InterPro" id="IPR000313">
    <property type="entry name" value="PWWP_dom"/>
</dbReference>
<feature type="compositionally biased region" description="Polar residues" evidence="1">
    <location>
        <begin position="1"/>
        <end position="14"/>
    </location>
</feature>
<dbReference type="OrthoDB" id="62853at2759"/>
<dbReference type="Proteomes" id="UP001141552">
    <property type="component" value="Unassembled WGS sequence"/>
</dbReference>
<proteinExistence type="predicted"/>
<protein>
    <recommendedName>
        <fullName evidence="2">PWWP domain-containing protein</fullName>
    </recommendedName>
</protein>
<gene>
    <name evidence="3" type="ORF">Tsubulata_004739</name>
</gene>
<dbReference type="SUPFAM" id="SSF63748">
    <property type="entry name" value="Tudor/PWWP/MBT"/>
    <property type="match status" value="1"/>
</dbReference>
<name>A0A9Q0FHJ2_9ROSI</name>
<organism evidence="3 4">
    <name type="scientific">Turnera subulata</name>
    <dbReference type="NCBI Taxonomy" id="218843"/>
    <lineage>
        <taxon>Eukaryota</taxon>
        <taxon>Viridiplantae</taxon>
        <taxon>Streptophyta</taxon>
        <taxon>Embryophyta</taxon>
        <taxon>Tracheophyta</taxon>
        <taxon>Spermatophyta</taxon>
        <taxon>Magnoliopsida</taxon>
        <taxon>eudicotyledons</taxon>
        <taxon>Gunneridae</taxon>
        <taxon>Pentapetalae</taxon>
        <taxon>rosids</taxon>
        <taxon>fabids</taxon>
        <taxon>Malpighiales</taxon>
        <taxon>Passifloraceae</taxon>
        <taxon>Turnera</taxon>
    </lineage>
</organism>
<dbReference type="CDD" id="cd05162">
    <property type="entry name" value="PWWP"/>
    <property type="match status" value="1"/>
</dbReference>
<comment type="caution">
    <text evidence="3">The sequence shown here is derived from an EMBL/GenBank/DDBJ whole genome shotgun (WGS) entry which is preliminary data.</text>
</comment>
<reference evidence="3" key="1">
    <citation type="submission" date="2022-02" db="EMBL/GenBank/DDBJ databases">
        <authorList>
            <person name="Henning P.M."/>
            <person name="McCubbin A.G."/>
            <person name="Shore J.S."/>
        </authorList>
    </citation>
    <scope>NUCLEOTIDE SEQUENCE</scope>
    <source>
        <strain evidence="3">F60SS</strain>
        <tissue evidence="3">Leaves</tissue>
    </source>
</reference>
<dbReference type="PANTHER" id="PTHR10688:SF3">
    <property type="entry name" value="PWWP DOMAIN-CONTAINING PROTEIN 6"/>
    <property type="match status" value="1"/>
</dbReference>
<feature type="compositionally biased region" description="Basic and acidic residues" evidence="1">
    <location>
        <begin position="418"/>
        <end position="430"/>
    </location>
</feature>
<feature type="region of interest" description="Disordered" evidence="1">
    <location>
        <begin position="414"/>
        <end position="439"/>
    </location>
</feature>
<reference evidence="3" key="2">
    <citation type="journal article" date="2023" name="Plants (Basel)">
        <title>Annotation of the Turnera subulata (Passifloraceae) Draft Genome Reveals the S-Locus Evolved after the Divergence of Turneroideae from Passifloroideae in a Stepwise Manner.</title>
        <authorList>
            <person name="Henning P.M."/>
            <person name="Roalson E.H."/>
            <person name="Mir W."/>
            <person name="McCubbin A.G."/>
            <person name="Shore J.S."/>
        </authorList>
    </citation>
    <scope>NUCLEOTIDE SEQUENCE</scope>
    <source>
        <strain evidence="3">F60SS</strain>
    </source>
</reference>
<accession>A0A9Q0FHJ2</accession>
<dbReference type="AlphaFoldDB" id="A0A9Q0FHJ2"/>
<dbReference type="InterPro" id="IPR052657">
    <property type="entry name" value="PDP_family_Arabidopsis"/>
</dbReference>
<feature type="region of interest" description="Disordered" evidence="1">
    <location>
        <begin position="527"/>
        <end position="546"/>
    </location>
</feature>
<dbReference type="SMART" id="SM00293">
    <property type="entry name" value="PWWP"/>
    <property type="match status" value="1"/>
</dbReference>
<keyword evidence="4" id="KW-1185">Reference proteome</keyword>
<feature type="region of interest" description="Disordered" evidence="1">
    <location>
        <begin position="1"/>
        <end position="62"/>
    </location>
</feature>
<evidence type="ECO:0000313" key="3">
    <source>
        <dbReference type="EMBL" id="KAJ4831507.1"/>
    </source>
</evidence>
<feature type="region of interest" description="Disordered" evidence="1">
    <location>
        <begin position="580"/>
        <end position="734"/>
    </location>
</feature>
<feature type="compositionally biased region" description="Basic and acidic residues" evidence="1">
    <location>
        <begin position="652"/>
        <end position="671"/>
    </location>
</feature>
<dbReference type="Pfam" id="PF00855">
    <property type="entry name" value="PWWP"/>
    <property type="match status" value="1"/>
</dbReference>
<feature type="region of interest" description="Disordered" evidence="1">
    <location>
        <begin position="786"/>
        <end position="828"/>
    </location>
</feature>
<feature type="compositionally biased region" description="Polar residues" evidence="1">
    <location>
        <begin position="613"/>
        <end position="632"/>
    </location>
</feature>
<feature type="region of interest" description="Disordered" evidence="1">
    <location>
        <begin position="952"/>
        <end position="978"/>
    </location>
</feature>
<dbReference type="Gene3D" id="2.30.30.140">
    <property type="match status" value="1"/>
</dbReference>
<evidence type="ECO:0000259" key="2">
    <source>
        <dbReference type="PROSITE" id="PS50812"/>
    </source>
</evidence>
<dbReference type="PROSITE" id="PS50812">
    <property type="entry name" value="PWWP"/>
    <property type="match status" value="1"/>
</dbReference>
<dbReference type="PANTHER" id="PTHR10688">
    <property type="entry name" value="PWWP DOMAIN-CONTAINING PROTEIN"/>
    <property type="match status" value="1"/>
</dbReference>
<evidence type="ECO:0000313" key="4">
    <source>
        <dbReference type="Proteomes" id="UP001141552"/>
    </source>
</evidence>
<feature type="region of interest" description="Disordered" evidence="1">
    <location>
        <begin position="457"/>
        <end position="481"/>
    </location>
</feature>